<dbReference type="GO" id="GO:0030001">
    <property type="term" value="P:metal ion transport"/>
    <property type="evidence" value="ECO:0007669"/>
    <property type="project" value="InterPro"/>
</dbReference>
<feature type="region of interest" description="Disordered" evidence="5">
    <location>
        <begin position="1"/>
        <end position="50"/>
    </location>
</feature>
<evidence type="ECO:0008006" key="9">
    <source>
        <dbReference type="Google" id="ProtNLM"/>
    </source>
</evidence>
<organism evidence="7 8">
    <name type="scientific">Scleroderma citrinum Foug A</name>
    <dbReference type="NCBI Taxonomy" id="1036808"/>
    <lineage>
        <taxon>Eukaryota</taxon>
        <taxon>Fungi</taxon>
        <taxon>Dikarya</taxon>
        <taxon>Basidiomycota</taxon>
        <taxon>Agaricomycotina</taxon>
        <taxon>Agaricomycetes</taxon>
        <taxon>Agaricomycetidae</taxon>
        <taxon>Boletales</taxon>
        <taxon>Sclerodermatineae</taxon>
        <taxon>Sclerodermataceae</taxon>
        <taxon>Scleroderma</taxon>
    </lineage>
</organism>
<feature type="compositionally biased region" description="Pro residues" evidence="5">
    <location>
        <begin position="86"/>
        <end position="95"/>
    </location>
</feature>
<feature type="compositionally biased region" description="Polar residues" evidence="5">
    <location>
        <begin position="104"/>
        <end position="115"/>
    </location>
</feature>
<keyword evidence="3 6" id="KW-1133">Transmembrane helix</keyword>
<keyword evidence="4 6" id="KW-0472">Membrane</keyword>
<dbReference type="InParanoid" id="A0A0C3E6A0"/>
<comment type="subcellular location">
    <subcellularLocation>
        <location evidence="1">Membrane</location>
        <topology evidence="1">Multi-pass membrane protein</topology>
    </subcellularLocation>
</comment>
<dbReference type="CDD" id="cd22212">
    <property type="entry name" value="NDFIP-like"/>
    <property type="match status" value="1"/>
</dbReference>
<dbReference type="FunCoup" id="A0A0C3E6A0">
    <property type="interactions" value="136"/>
</dbReference>
<dbReference type="OrthoDB" id="10003116at2759"/>
<evidence type="ECO:0000256" key="2">
    <source>
        <dbReference type="ARBA" id="ARBA00022692"/>
    </source>
</evidence>
<sequence>MPGRYAPLPTQQSSTDADRELDEAFGSDDEEDDALNQEHQLSFDSTPPLTTIAHLPYGTDASKAYTERPDCVPAVYDFERDFDYTRPPPGSPPRPSAAAVPNDIGNSNGVLSTSPIQPPIPRPSFLRRAMGAILPTHYTRLPTNASGAQLAVWGGGTENDGVFSNVSAKPSAAVRVQTDDGDVFMVPEEEQSVAPPSYAAAQADAVPSYWETTIHAPSGFDTDAGMIIEDLPTGYLITFLGNIFTSFFFQFVGFLLTYLLHTTHAAKFGSRAGLGLTLIQYGFYSRTGDDVFSMPPTENQSGDQFSDTVYASTSPSDGTSVEENFPLNINSRDWLSFLLMTLGWFILLSSLIGFWRVKHWESSIRSSNARGPVTPEEVERDITTCRSVEQVFGLPPEGEPSPSGALYIPTQRELEEARLEQDLRAAGLL</sequence>
<dbReference type="PANTHER" id="PTHR13396">
    <property type="entry name" value="NEDD4 FAMILY INTERACTING PROTEIN 1/2"/>
    <property type="match status" value="1"/>
</dbReference>
<dbReference type="AlphaFoldDB" id="A0A0C3E6A0"/>
<feature type="transmembrane region" description="Helical" evidence="6">
    <location>
        <begin position="235"/>
        <end position="260"/>
    </location>
</feature>
<dbReference type="GO" id="GO:0031398">
    <property type="term" value="P:positive regulation of protein ubiquitination"/>
    <property type="evidence" value="ECO:0007669"/>
    <property type="project" value="TreeGrafter"/>
</dbReference>
<evidence type="ECO:0000256" key="5">
    <source>
        <dbReference type="SAM" id="MobiDB-lite"/>
    </source>
</evidence>
<name>A0A0C3E6A0_9AGAM</name>
<dbReference type="GO" id="GO:0006511">
    <property type="term" value="P:ubiquitin-dependent protein catabolic process"/>
    <property type="evidence" value="ECO:0007669"/>
    <property type="project" value="TreeGrafter"/>
</dbReference>
<evidence type="ECO:0000256" key="3">
    <source>
        <dbReference type="ARBA" id="ARBA00022989"/>
    </source>
</evidence>
<feature type="compositionally biased region" description="Acidic residues" evidence="5">
    <location>
        <begin position="19"/>
        <end position="35"/>
    </location>
</feature>
<dbReference type="GO" id="GO:0007034">
    <property type="term" value="P:vacuolar transport"/>
    <property type="evidence" value="ECO:0007669"/>
    <property type="project" value="InterPro"/>
</dbReference>
<feature type="transmembrane region" description="Helical" evidence="6">
    <location>
        <begin position="334"/>
        <end position="355"/>
    </location>
</feature>
<dbReference type="PANTHER" id="PTHR13396:SF5">
    <property type="entry name" value="NEDD4 FAMILY INTERACTING PROTEIN"/>
    <property type="match status" value="1"/>
</dbReference>
<evidence type="ECO:0000313" key="7">
    <source>
        <dbReference type="EMBL" id="KIM63546.1"/>
    </source>
</evidence>
<dbReference type="Pfam" id="PF10176">
    <property type="entry name" value="NEDD4_Bsd2"/>
    <property type="match status" value="1"/>
</dbReference>
<evidence type="ECO:0000313" key="8">
    <source>
        <dbReference type="Proteomes" id="UP000053989"/>
    </source>
</evidence>
<dbReference type="InterPro" id="IPR019325">
    <property type="entry name" value="NEDD4/Bsd2"/>
</dbReference>
<feature type="region of interest" description="Disordered" evidence="5">
    <location>
        <begin position="82"/>
        <end position="118"/>
    </location>
</feature>
<evidence type="ECO:0000256" key="4">
    <source>
        <dbReference type="ARBA" id="ARBA00023136"/>
    </source>
</evidence>
<feature type="region of interest" description="Disordered" evidence="5">
    <location>
        <begin position="298"/>
        <end position="317"/>
    </location>
</feature>
<protein>
    <recommendedName>
        <fullName evidence="9">Metal homeostatis protein bsd2</fullName>
    </recommendedName>
</protein>
<proteinExistence type="predicted"/>
<dbReference type="GO" id="GO:0016020">
    <property type="term" value="C:membrane"/>
    <property type="evidence" value="ECO:0007669"/>
    <property type="project" value="UniProtKB-SubCell"/>
</dbReference>
<dbReference type="EMBL" id="KN822034">
    <property type="protein sequence ID" value="KIM63546.1"/>
    <property type="molecule type" value="Genomic_DNA"/>
</dbReference>
<gene>
    <name evidence="7" type="ORF">SCLCIDRAFT_1214176</name>
</gene>
<dbReference type="GO" id="GO:0048471">
    <property type="term" value="C:perinuclear region of cytoplasm"/>
    <property type="evidence" value="ECO:0007669"/>
    <property type="project" value="TreeGrafter"/>
</dbReference>
<dbReference type="GO" id="GO:0005783">
    <property type="term" value="C:endoplasmic reticulum"/>
    <property type="evidence" value="ECO:0007669"/>
    <property type="project" value="TreeGrafter"/>
</dbReference>
<evidence type="ECO:0000256" key="1">
    <source>
        <dbReference type="ARBA" id="ARBA00004141"/>
    </source>
</evidence>
<evidence type="ECO:0000256" key="6">
    <source>
        <dbReference type="SAM" id="Phobius"/>
    </source>
</evidence>
<reference evidence="8" key="2">
    <citation type="submission" date="2015-01" db="EMBL/GenBank/DDBJ databases">
        <title>Evolutionary Origins and Diversification of the Mycorrhizal Mutualists.</title>
        <authorList>
            <consortium name="DOE Joint Genome Institute"/>
            <consortium name="Mycorrhizal Genomics Consortium"/>
            <person name="Kohler A."/>
            <person name="Kuo A."/>
            <person name="Nagy L.G."/>
            <person name="Floudas D."/>
            <person name="Copeland A."/>
            <person name="Barry K.W."/>
            <person name="Cichocki N."/>
            <person name="Veneault-Fourrey C."/>
            <person name="LaButti K."/>
            <person name="Lindquist E.A."/>
            <person name="Lipzen A."/>
            <person name="Lundell T."/>
            <person name="Morin E."/>
            <person name="Murat C."/>
            <person name="Riley R."/>
            <person name="Ohm R."/>
            <person name="Sun H."/>
            <person name="Tunlid A."/>
            <person name="Henrissat B."/>
            <person name="Grigoriev I.V."/>
            <person name="Hibbett D.S."/>
            <person name="Martin F."/>
        </authorList>
    </citation>
    <scope>NUCLEOTIDE SEQUENCE [LARGE SCALE GENOMIC DNA]</scope>
    <source>
        <strain evidence="8">Foug A</strain>
    </source>
</reference>
<accession>A0A0C3E6A0</accession>
<feature type="compositionally biased region" description="Polar residues" evidence="5">
    <location>
        <begin position="37"/>
        <end position="49"/>
    </location>
</feature>
<dbReference type="GO" id="GO:0005794">
    <property type="term" value="C:Golgi apparatus"/>
    <property type="evidence" value="ECO:0007669"/>
    <property type="project" value="TreeGrafter"/>
</dbReference>
<keyword evidence="2 6" id="KW-0812">Transmembrane</keyword>
<dbReference type="Proteomes" id="UP000053989">
    <property type="component" value="Unassembled WGS sequence"/>
</dbReference>
<reference evidence="7 8" key="1">
    <citation type="submission" date="2014-04" db="EMBL/GenBank/DDBJ databases">
        <authorList>
            <consortium name="DOE Joint Genome Institute"/>
            <person name="Kuo A."/>
            <person name="Kohler A."/>
            <person name="Nagy L.G."/>
            <person name="Floudas D."/>
            <person name="Copeland A."/>
            <person name="Barry K.W."/>
            <person name="Cichocki N."/>
            <person name="Veneault-Fourrey C."/>
            <person name="LaButti K."/>
            <person name="Lindquist E.A."/>
            <person name="Lipzen A."/>
            <person name="Lundell T."/>
            <person name="Morin E."/>
            <person name="Murat C."/>
            <person name="Sun H."/>
            <person name="Tunlid A."/>
            <person name="Henrissat B."/>
            <person name="Grigoriev I.V."/>
            <person name="Hibbett D.S."/>
            <person name="Martin F."/>
            <person name="Nordberg H.P."/>
            <person name="Cantor M.N."/>
            <person name="Hua S.X."/>
        </authorList>
    </citation>
    <scope>NUCLEOTIDE SEQUENCE [LARGE SCALE GENOMIC DNA]</scope>
    <source>
        <strain evidence="7 8">Foug A</strain>
    </source>
</reference>
<dbReference type="STRING" id="1036808.A0A0C3E6A0"/>
<dbReference type="HOGENOM" id="CLU_016313_1_0_1"/>
<keyword evidence="8" id="KW-1185">Reference proteome</keyword>